<keyword evidence="1" id="KW-0677">Repeat</keyword>
<name>A0AAV5M7M3_9ROSI</name>
<evidence type="ECO:0000313" key="2">
    <source>
        <dbReference type="EMBL" id="GKV45781.1"/>
    </source>
</evidence>
<protein>
    <recommendedName>
        <fullName evidence="4">Pentatricopeptide repeat-containing protein</fullName>
    </recommendedName>
</protein>
<accession>A0AAV5M7M3</accession>
<gene>
    <name evidence="2" type="ORF">SLEP1_g52826</name>
</gene>
<dbReference type="Gene3D" id="1.25.40.10">
    <property type="entry name" value="Tetratricopeptide repeat domain"/>
    <property type="match status" value="1"/>
</dbReference>
<proteinExistence type="predicted"/>
<dbReference type="InterPro" id="IPR011990">
    <property type="entry name" value="TPR-like_helical_dom_sf"/>
</dbReference>
<dbReference type="InterPro" id="IPR002885">
    <property type="entry name" value="PPR_rpt"/>
</dbReference>
<evidence type="ECO:0008006" key="4">
    <source>
        <dbReference type="Google" id="ProtNLM"/>
    </source>
</evidence>
<dbReference type="Pfam" id="PF13812">
    <property type="entry name" value="PPR_3"/>
    <property type="match status" value="1"/>
</dbReference>
<organism evidence="2 3">
    <name type="scientific">Rubroshorea leprosula</name>
    <dbReference type="NCBI Taxonomy" id="152421"/>
    <lineage>
        <taxon>Eukaryota</taxon>
        <taxon>Viridiplantae</taxon>
        <taxon>Streptophyta</taxon>
        <taxon>Embryophyta</taxon>
        <taxon>Tracheophyta</taxon>
        <taxon>Spermatophyta</taxon>
        <taxon>Magnoliopsida</taxon>
        <taxon>eudicotyledons</taxon>
        <taxon>Gunneridae</taxon>
        <taxon>Pentapetalae</taxon>
        <taxon>rosids</taxon>
        <taxon>malvids</taxon>
        <taxon>Malvales</taxon>
        <taxon>Dipterocarpaceae</taxon>
        <taxon>Rubroshorea</taxon>
    </lineage>
</organism>
<reference evidence="2 3" key="1">
    <citation type="journal article" date="2021" name="Commun. Biol.">
        <title>The genome of Shorea leprosula (Dipterocarpaceae) highlights the ecological relevance of drought in aseasonal tropical rainforests.</title>
        <authorList>
            <person name="Ng K.K.S."/>
            <person name="Kobayashi M.J."/>
            <person name="Fawcett J.A."/>
            <person name="Hatakeyama M."/>
            <person name="Paape T."/>
            <person name="Ng C.H."/>
            <person name="Ang C.C."/>
            <person name="Tnah L.H."/>
            <person name="Lee C.T."/>
            <person name="Nishiyama T."/>
            <person name="Sese J."/>
            <person name="O'Brien M.J."/>
            <person name="Copetti D."/>
            <person name="Mohd Noor M.I."/>
            <person name="Ong R.C."/>
            <person name="Putra M."/>
            <person name="Sireger I.Z."/>
            <person name="Indrioko S."/>
            <person name="Kosugi Y."/>
            <person name="Izuno A."/>
            <person name="Isagi Y."/>
            <person name="Lee S.L."/>
            <person name="Shimizu K.K."/>
        </authorList>
    </citation>
    <scope>NUCLEOTIDE SEQUENCE [LARGE SCALE GENOMIC DNA]</scope>
    <source>
        <strain evidence="2">214</strain>
    </source>
</reference>
<dbReference type="Proteomes" id="UP001054252">
    <property type="component" value="Unassembled WGS sequence"/>
</dbReference>
<dbReference type="PANTHER" id="PTHR47262">
    <property type="entry name" value="OS02G0132600 PROTEIN"/>
    <property type="match status" value="1"/>
</dbReference>
<dbReference type="EMBL" id="BPVZ01000198">
    <property type="protein sequence ID" value="GKV45781.1"/>
    <property type="molecule type" value="Genomic_DNA"/>
</dbReference>
<dbReference type="PANTHER" id="PTHR47262:SF1">
    <property type="entry name" value="OS02G0132600 PROTEIN"/>
    <property type="match status" value="1"/>
</dbReference>
<keyword evidence="3" id="KW-1185">Reference proteome</keyword>
<sequence length="101" mass="11699">MKFEITPSLESYKELIKFCCSSRKVQLALDIVNQISQDGLSLSIDMLNCILHALEENHECNLVRRIYSVICCHNLKPNAETFRRMISLSVKMKILVVHMRC</sequence>
<dbReference type="AlphaFoldDB" id="A0AAV5M7M3"/>
<evidence type="ECO:0000313" key="3">
    <source>
        <dbReference type="Proteomes" id="UP001054252"/>
    </source>
</evidence>
<evidence type="ECO:0000256" key="1">
    <source>
        <dbReference type="ARBA" id="ARBA00022737"/>
    </source>
</evidence>
<comment type="caution">
    <text evidence="2">The sequence shown here is derived from an EMBL/GenBank/DDBJ whole genome shotgun (WGS) entry which is preliminary data.</text>
</comment>